<sequence>MQDISLRLLEILSRRIPPAAGSWLERVEAVTGAGGHQDDAPDEVVAGASTWFNTDRFLATFTAAARVLGKAPLGLEAAEREALTGAGFTGAVDGWSLDELGRITMMVLVSRRLPAPELELLLETCYQQGDSRERQAVLRALPFVPGAERFVALAIEACRTNELPIFEAIACENPYPAACFPDLNFNQMVLKAMFMGVALARIVGLERRRSSELARMAEDFASERRAAGRSVPGDIGLLSLEHEHERATRIPE</sequence>
<dbReference type="Proteomes" id="UP000295781">
    <property type="component" value="Chromosome"/>
</dbReference>
<accession>A0A4P2PUQ2</accession>
<evidence type="ECO:0000313" key="1">
    <source>
        <dbReference type="EMBL" id="AUX20404.1"/>
    </source>
</evidence>
<dbReference type="NCBIfam" id="NF035938">
    <property type="entry name" value="EboA_domain"/>
    <property type="match status" value="1"/>
</dbReference>
<name>A0A4P2PUQ2_SORCE</name>
<proteinExistence type="predicted"/>
<dbReference type="InterPro" id="IPR047715">
    <property type="entry name" value="EboA_dom"/>
</dbReference>
<evidence type="ECO:0000313" key="2">
    <source>
        <dbReference type="Proteomes" id="UP000295781"/>
    </source>
</evidence>
<protein>
    <submittedName>
        <fullName evidence="1">Uncharacterized protein</fullName>
    </submittedName>
</protein>
<organism evidence="1 2">
    <name type="scientific">Sorangium cellulosum</name>
    <name type="common">Polyangium cellulosum</name>
    <dbReference type="NCBI Taxonomy" id="56"/>
    <lineage>
        <taxon>Bacteria</taxon>
        <taxon>Pseudomonadati</taxon>
        <taxon>Myxococcota</taxon>
        <taxon>Polyangia</taxon>
        <taxon>Polyangiales</taxon>
        <taxon>Polyangiaceae</taxon>
        <taxon>Sorangium</taxon>
    </lineage>
</organism>
<gene>
    <name evidence="1" type="ORF">SOCEGT47_008730</name>
</gene>
<dbReference type="EMBL" id="CP012670">
    <property type="protein sequence ID" value="AUX20404.1"/>
    <property type="molecule type" value="Genomic_DNA"/>
</dbReference>
<dbReference type="AlphaFoldDB" id="A0A4P2PUQ2"/>
<reference evidence="1 2" key="1">
    <citation type="submission" date="2015-09" db="EMBL/GenBank/DDBJ databases">
        <title>Sorangium comparison.</title>
        <authorList>
            <person name="Zaburannyi N."/>
            <person name="Bunk B."/>
            <person name="Overmann J."/>
            <person name="Mueller R."/>
        </authorList>
    </citation>
    <scope>NUCLEOTIDE SEQUENCE [LARGE SCALE GENOMIC DNA]</scope>
    <source>
        <strain evidence="1 2">So ceGT47</strain>
    </source>
</reference>